<gene>
    <name evidence="2" type="ORF">DEO72_LG1g3319</name>
</gene>
<organism evidence="2 3">
    <name type="scientific">Vigna unguiculata</name>
    <name type="common">Cowpea</name>
    <dbReference type="NCBI Taxonomy" id="3917"/>
    <lineage>
        <taxon>Eukaryota</taxon>
        <taxon>Viridiplantae</taxon>
        <taxon>Streptophyta</taxon>
        <taxon>Embryophyta</taxon>
        <taxon>Tracheophyta</taxon>
        <taxon>Spermatophyta</taxon>
        <taxon>Magnoliopsida</taxon>
        <taxon>eudicotyledons</taxon>
        <taxon>Gunneridae</taxon>
        <taxon>Pentapetalae</taxon>
        <taxon>rosids</taxon>
        <taxon>fabids</taxon>
        <taxon>Fabales</taxon>
        <taxon>Fabaceae</taxon>
        <taxon>Papilionoideae</taxon>
        <taxon>50 kb inversion clade</taxon>
        <taxon>NPAAA clade</taxon>
        <taxon>indigoferoid/millettioid clade</taxon>
        <taxon>Phaseoleae</taxon>
        <taxon>Vigna</taxon>
    </lineage>
</organism>
<name>A0A4D6KQ31_VIGUN</name>
<reference evidence="2 3" key="1">
    <citation type="submission" date="2019-04" db="EMBL/GenBank/DDBJ databases">
        <title>An improved genome assembly and genetic linkage map for asparagus bean, Vigna unguiculata ssp. sesquipedialis.</title>
        <authorList>
            <person name="Xia Q."/>
            <person name="Zhang R."/>
            <person name="Dong Y."/>
        </authorList>
    </citation>
    <scope>NUCLEOTIDE SEQUENCE [LARGE SCALE GENOMIC DNA]</scope>
    <source>
        <tissue evidence="2">Leaf</tissue>
    </source>
</reference>
<feature type="region of interest" description="Disordered" evidence="1">
    <location>
        <begin position="1"/>
        <end position="66"/>
    </location>
</feature>
<dbReference type="EMBL" id="CP039345">
    <property type="protein sequence ID" value="QCD79672.1"/>
    <property type="molecule type" value="Genomic_DNA"/>
</dbReference>
<sequence length="216" mass="23859">MDLLGRVIVQSGDKKRQPPCFPAKPHMQSTLTHPNDRSDQPTELRRGTLEHSSSSNGPKKWRNSGGHDYFRIQTVKNECKALGAEGGDGCSSKQGQGVSENGRVNIIPNPSYVVHNSCQTCRIFYHIHSHHYTIILNQDKFLGNHQTSKSQDCLAQLLAQAEGSRSGETCSLRRASPSPRREHKNRSKNNAGSHLSEISLAWASCLLAQKLNEPPG</sequence>
<evidence type="ECO:0000313" key="2">
    <source>
        <dbReference type="EMBL" id="QCD79672.1"/>
    </source>
</evidence>
<feature type="compositionally biased region" description="Basic and acidic residues" evidence="1">
    <location>
        <begin position="34"/>
        <end position="49"/>
    </location>
</feature>
<dbReference type="AlphaFoldDB" id="A0A4D6KQ31"/>
<feature type="region of interest" description="Disordered" evidence="1">
    <location>
        <begin position="168"/>
        <end position="192"/>
    </location>
</feature>
<evidence type="ECO:0000256" key="1">
    <source>
        <dbReference type="SAM" id="MobiDB-lite"/>
    </source>
</evidence>
<evidence type="ECO:0000313" key="3">
    <source>
        <dbReference type="Proteomes" id="UP000501690"/>
    </source>
</evidence>
<dbReference type="Proteomes" id="UP000501690">
    <property type="component" value="Linkage Group LG1"/>
</dbReference>
<proteinExistence type="predicted"/>
<keyword evidence="3" id="KW-1185">Reference proteome</keyword>
<accession>A0A4D6KQ31</accession>
<protein>
    <submittedName>
        <fullName evidence="2">Uncharacterized protein</fullName>
    </submittedName>
</protein>